<accession>A0A2M7UA37</accession>
<evidence type="ECO:0000256" key="2">
    <source>
        <dbReference type="ARBA" id="ARBA00022679"/>
    </source>
</evidence>
<dbReference type="GO" id="GO:0032259">
    <property type="term" value="P:methylation"/>
    <property type="evidence" value="ECO:0007669"/>
    <property type="project" value="UniProtKB-KW"/>
</dbReference>
<dbReference type="Proteomes" id="UP000230177">
    <property type="component" value="Unassembled WGS sequence"/>
</dbReference>
<evidence type="ECO:0000256" key="1">
    <source>
        <dbReference type="ARBA" id="ARBA00022603"/>
    </source>
</evidence>
<keyword evidence="1" id="KW-0489">Methyltransferase</keyword>
<evidence type="ECO:0000259" key="3">
    <source>
        <dbReference type="Pfam" id="PF13847"/>
    </source>
</evidence>
<sequence length="201" mass="23239">MGTNFYDKVAKKFGGYGYGNGTKPKYVNEYLTGDPEKVFKEKLLELSSKNKIALDIGCADGKFTLSIALSFQKVYGIDISKVNLDIAKSHSGDERTKNVEYSFQNANHTLFKDSFFDIAYCRRGPSVFPEIYRLLKTLGYFVEIKIGEKDCQKIKEIFGRGQDFGKWNISRLIKDTKFMKDLGFEIIFAKDYFYTEYYQTY</sequence>
<dbReference type="GO" id="GO:0008168">
    <property type="term" value="F:methyltransferase activity"/>
    <property type="evidence" value="ECO:0007669"/>
    <property type="project" value="UniProtKB-KW"/>
</dbReference>
<dbReference type="SUPFAM" id="SSF53335">
    <property type="entry name" value="S-adenosyl-L-methionine-dependent methyltransferases"/>
    <property type="match status" value="1"/>
</dbReference>
<dbReference type="InterPro" id="IPR029063">
    <property type="entry name" value="SAM-dependent_MTases_sf"/>
</dbReference>
<dbReference type="PANTHER" id="PTHR44942:SF4">
    <property type="entry name" value="METHYLTRANSFERASE TYPE 11 DOMAIN-CONTAINING PROTEIN"/>
    <property type="match status" value="1"/>
</dbReference>
<gene>
    <name evidence="4" type="ORF">COY13_01965</name>
</gene>
<keyword evidence="2" id="KW-0808">Transferase</keyword>
<dbReference type="Pfam" id="PF13847">
    <property type="entry name" value="Methyltransf_31"/>
    <property type="match status" value="1"/>
</dbReference>
<feature type="non-terminal residue" evidence="4">
    <location>
        <position position="201"/>
    </location>
</feature>
<evidence type="ECO:0000313" key="4">
    <source>
        <dbReference type="EMBL" id="PIZ68062.1"/>
    </source>
</evidence>
<comment type="caution">
    <text evidence="4">The sequence shown here is derived from an EMBL/GenBank/DDBJ whole genome shotgun (WGS) entry which is preliminary data.</text>
</comment>
<dbReference type="AlphaFoldDB" id="A0A2M7UA37"/>
<dbReference type="EMBL" id="PFOE01000056">
    <property type="protein sequence ID" value="PIZ68062.1"/>
    <property type="molecule type" value="Genomic_DNA"/>
</dbReference>
<proteinExistence type="predicted"/>
<name>A0A2M7UA37_9BACT</name>
<feature type="domain" description="Methyltransferase" evidence="3">
    <location>
        <begin position="48"/>
        <end position="147"/>
    </location>
</feature>
<dbReference type="CDD" id="cd02440">
    <property type="entry name" value="AdoMet_MTases"/>
    <property type="match status" value="1"/>
</dbReference>
<evidence type="ECO:0000313" key="5">
    <source>
        <dbReference type="Proteomes" id="UP000230177"/>
    </source>
</evidence>
<dbReference type="InterPro" id="IPR025714">
    <property type="entry name" value="Methyltranfer_dom"/>
</dbReference>
<dbReference type="Gene3D" id="3.40.50.150">
    <property type="entry name" value="Vaccinia Virus protein VP39"/>
    <property type="match status" value="1"/>
</dbReference>
<reference evidence="5" key="1">
    <citation type="submission" date="2017-09" db="EMBL/GenBank/DDBJ databases">
        <title>Depth-based differentiation of microbial function through sediment-hosted aquifers and enrichment of novel symbionts in the deep terrestrial subsurface.</title>
        <authorList>
            <person name="Probst A.J."/>
            <person name="Ladd B."/>
            <person name="Jarett J.K."/>
            <person name="Geller-Mcgrath D.E."/>
            <person name="Sieber C.M.K."/>
            <person name="Emerson J.B."/>
            <person name="Anantharaman K."/>
            <person name="Thomas B.C."/>
            <person name="Malmstrom R."/>
            <person name="Stieglmeier M."/>
            <person name="Klingl A."/>
            <person name="Woyke T."/>
            <person name="Ryan C.M."/>
            <person name="Banfield J.F."/>
        </authorList>
    </citation>
    <scope>NUCLEOTIDE SEQUENCE [LARGE SCALE GENOMIC DNA]</scope>
</reference>
<protein>
    <recommendedName>
        <fullName evidence="3">Methyltransferase domain-containing protein</fullName>
    </recommendedName>
</protein>
<organism evidence="4 5">
    <name type="scientific">Candidatus Roizmanbacteria bacterium CG_4_10_14_0_2_um_filter_36_35</name>
    <dbReference type="NCBI Taxonomy" id="1974822"/>
    <lineage>
        <taxon>Bacteria</taxon>
        <taxon>Candidatus Roizmaniibacteriota</taxon>
    </lineage>
</organism>
<dbReference type="InterPro" id="IPR051052">
    <property type="entry name" value="Diverse_substrate_MTase"/>
</dbReference>
<dbReference type="PANTHER" id="PTHR44942">
    <property type="entry name" value="METHYLTRANSF_11 DOMAIN-CONTAINING PROTEIN"/>
    <property type="match status" value="1"/>
</dbReference>